<dbReference type="GO" id="GO:0043755">
    <property type="term" value="F:alpha-ribazole phosphatase activity"/>
    <property type="evidence" value="ECO:0007669"/>
    <property type="project" value="UniProtKB-EC"/>
</dbReference>
<accession>A0A238KF61</accession>
<dbReference type="PANTHER" id="PTHR48100:SF59">
    <property type="entry name" value="ADENOSYLCOBALAMIN_ALPHA-RIBAZOLE PHOSPHATASE"/>
    <property type="match status" value="1"/>
</dbReference>
<organism evidence="1 2">
    <name type="scientific">Ruegeria arenilitoris</name>
    <dbReference type="NCBI Taxonomy" id="1173585"/>
    <lineage>
        <taxon>Bacteria</taxon>
        <taxon>Pseudomonadati</taxon>
        <taxon>Pseudomonadota</taxon>
        <taxon>Alphaproteobacteria</taxon>
        <taxon>Rhodobacterales</taxon>
        <taxon>Roseobacteraceae</taxon>
        <taxon>Ruegeria</taxon>
    </lineage>
</organism>
<evidence type="ECO:0000313" key="1">
    <source>
        <dbReference type="EMBL" id="SMX41134.1"/>
    </source>
</evidence>
<dbReference type="EMBL" id="FXYG01000002">
    <property type="protein sequence ID" value="SMX41134.1"/>
    <property type="molecule type" value="Genomic_DNA"/>
</dbReference>
<gene>
    <name evidence="1" type="primary">cobC_1</name>
    <name evidence="1" type="ORF">RUA8715_01922</name>
</gene>
<dbReference type="InterPro" id="IPR050275">
    <property type="entry name" value="PGM_Phosphatase"/>
</dbReference>
<dbReference type="PANTHER" id="PTHR48100">
    <property type="entry name" value="BROAD-SPECIFICITY PHOSPHATASE YOR283W-RELATED"/>
    <property type="match status" value="1"/>
</dbReference>
<dbReference type="Pfam" id="PF00300">
    <property type="entry name" value="His_Phos_1"/>
    <property type="match status" value="1"/>
</dbReference>
<proteinExistence type="predicted"/>
<name>A0A238KF61_9RHOB</name>
<protein>
    <submittedName>
        <fullName evidence="1">Alpha-ribazole phosphatase</fullName>
        <ecNumber evidence="1">3.1.3.73</ecNumber>
    </submittedName>
</protein>
<dbReference type="SUPFAM" id="SSF53254">
    <property type="entry name" value="Phosphoglycerate mutase-like"/>
    <property type="match status" value="1"/>
</dbReference>
<dbReference type="OrthoDB" id="8347407at2"/>
<evidence type="ECO:0000313" key="2">
    <source>
        <dbReference type="Proteomes" id="UP000202485"/>
    </source>
</evidence>
<dbReference type="SMART" id="SM00855">
    <property type="entry name" value="PGAM"/>
    <property type="match status" value="1"/>
</dbReference>
<dbReference type="GO" id="GO:0005737">
    <property type="term" value="C:cytoplasm"/>
    <property type="evidence" value="ECO:0007669"/>
    <property type="project" value="TreeGrafter"/>
</dbReference>
<sequence>MTRLHLVRHGPTHAKTMVGWSDIPADLSDHAALARLHAHLPRDALVISSDLSRAADTATAIQGTRRRLPHHPDLREIHFGTWEMRAFAEIEAEDPELAFAYWDSPGDVRPPNGESWNAVRARVDTAIDGLIGMHTGADLVIVAHFGVILTQVQRALDLDAQQTFAHRIDNLSVTELAFNGKTWSAGRINHLP</sequence>
<dbReference type="Proteomes" id="UP000202485">
    <property type="component" value="Unassembled WGS sequence"/>
</dbReference>
<keyword evidence="2" id="KW-1185">Reference proteome</keyword>
<dbReference type="InterPro" id="IPR013078">
    <property type="entry name" value="His_Pase_superF_clade-1"/>
</dbReference>
<reference evidence="2" key="1">
    <citation type="submission" date="2017-05" db="EMBL/GenBank/DDBJ databases">
        <authorList>
            <person name="Rodrigo-Torres L."/>
            <person name="Arahal R. D."/>
            <person name="Lucena T."/>
        </authorList>
    </citation>
    <scope>NUCLEOTIDE SEQUENCE [LARGE SCALE GENOMIC DNA]</scope>
    <source>
        <strain evidence="2">CECT 8715</strain>
    </source>
</reference>
<dbReference type="EC" id="3.1.3.73" evidence="1"/>
<dbReference type="Gene3D" id="3.40.50.1240">
    <property type="entry name" value="Phosphoglycerate mutase-like"/>
    <property type="match status" value="1"/>
</dbReference>
<dbReference type="RefSeq" id="WP_093963435.1">
    <property type="nucleotide sequence ID" value="NZ_FXYG01000002.1"/>
</dbReference>
<keyword evidence="1" id="KW-0378">Hydrolase</keyword>
<dbReference type="InterPro" id="IPR029033">
    <property type="entry name" value="His_PPase_superfam"/>
</dbReference>
<dbReference type="CDD" id="cd07067">
    <property type="entry name" value="HP_PGM_like"/>
    <property type="match status" value="1"/>
</dbReference>
<dbReference type="AlphaFoldDB" id="A0A238KF61"/>